<dbReference type="RefSeq" id="WP_253755247.1">
    <property type="nucleotide sequence ID" value="NZ_JAMZDZ010000001.1"/>
</dbReference>
<evidence type="ECO:0000259" key="1">
    <source>
        <dbReference type="PROSITE" id="PS50995"/>
    </source>
</evidence>
<keyword evidence="3" id="KW-1185">Reference proteome</keyword>
<feature type="domain" description="HTH marR-type" evidence="1">
    <location>
        <begin position="4"/>
        <end position="137"/>
    </location>
</feature>
<dbReference type="InterPro" id="IPR036390">
    <property type="entry name" value="WH_DNA-bd_sf"/>
</dbReference>
<organism evidence="2 3">
    <name type="scientific">Hamadaea flava</name>
    <dbReference type="NCBI Taxonomy" id="1742688"/>
    <lineage>
        <taxon>Bacteria</taxon>
        <taxon>Bacillati</taxon>
        <taxon>Actinomycetota</taxon>
        <taxon>Actinomycetes</taxon>
        <taxon>Micromonosporales</taxon>
        <taxon>Micromonosporaceae</taxon>
        <taxon>Hamadaea</taxon>
    </lineage>
</organism>
<dbReference type="Gene3D" id="1.10.10.10">
    <property type="entry name" value="Winged helix-like DNA-binding domain superfamily/Winged helix DNA-binding domain"/>
    <property type="match status" value="1"/>
</dbReference>
<dbReference type="PANTHER" id="PTHR39515:SF2">
    <property type="entry name" value="HTH-TYPE TRANSCRIPTIONAL REGULATOR RV0880"/>
    <property type="match status" value="1"/>
</dbReference>
<dbReference type="PANTHER" id="PTHR39515">
    <property type="entry name" value="CONSERVED PROTEIN"/>
    <property type="match status" value="1"/>
</dbReference>
<name>A0ABV8LKS6_9ACTN</name>
<dbReference type="InterPro" id="IPR036388">
    <property type="entry name" value="WH-like_DNA-bd_sf"/>
</dbReference>
<gene>
    <name evidence="2" type="ORF">ACFOZ4_13305</name>
</gene>
<dbReference type="Pfam" id="PF01047">
    <property type="entry name" value="MarR"/>
    <property type="match status" value="1"/>
</dbReference>
<evidence type="ECO:0000313" key="3">
    <source>
        <dbReference type="Proteomes" id="UP001595816"/>
    </source>
</evidence>
<protein>
    <submittedName>
        <fullName evidence="2">MarR family winged helix-turn-helix transcriptional regulator</fullName>
    </submittedName>
</protein>
<dbReference type="SMART" id="SM00347">
    <property type="entry name" value="HTH_MARR"/>
    <property type="match status" value="1"/>
</dbReference>
<evidence type="ECO:0000313" key="2">
    <source>
        <dbReference type="EMBL" id="MFC4131582.1"/>
    </source>
</evidence>
<accession>A0ABV8LKS6</accession>
<proteinExistence type="predicted"/>
<dbReference type="InterPro" id="IPR000835">
    <property type="entry name" value="HTH_MarR-typ"/>
</dbReference>
<dbReference type="InterPro" id="IPR052526">
    <property type="entry name" value="HTH-type_Bedaq_tolerance"/>
</dbReference>
<dbReference type="EMBL" id="JBHSAY010000006">
    <property type="protein sequence ID" value="MFC4131582.1"/>
    <property type="molecule type" value="Genomic_DNA"/>
</dbReference>
<comment type="caution">
    <text evidence="2">The sequence shown here is derived from an EMBL/GenBank/DDBJ whole genome shotgun (WGS) entry which is preliminary data.</text>
</comment>
<dbReference type="Proteomes" id="UP001595816">
    <property type="component" value="Unassembled WGS sequence"/>
</dbReference>
<dbReference type="PROSITE" id="PS50995">
    <property type="entry name" value="HTH_MARR_2"/>
    <property type="match status" value="1"/>
</dbReference>
<dbReference type="SUPFAM" id="SSF46785">
    <property type="entry name" value="Winged helix' DNA-binding domain"/>
    <property type="match status" value="1"/>
</dbReference>
<reference evidence="3" key="1">
    <citation type="journal article" date="2019" name="Int. J. Syst. Evol. Microbiol.">
        <title>The Global Catalogue of Microorganisms (GCM) 10K type strain sequencing project: providing services to taxonomists for standard genome sequencing and annotation.</title>
        <authorList>
            <consortium name="The Broad Institute Genomics Platform"/>
            <consortium name="The Broad Institute Genome Sequencing Center for Infectious Disease"/>
            <person name="Wu L."/>
            <person name="Ma J."/>
        </authorList>
    </citation>
    <scope>NUCLEOTIDE SEQUENCE [LARGE SCALE GENOMIC DNA]</scope>
    <source>
        <strain evidence="3">CGMCC 4.7289</strain>
    </source>
</reference>
<sequence length="141" mass="15465">MSSANQAASELRAVFSRLRRRLRESYSADGITPSQTAVLIRLAKDGPATLSELAAAERVRPQSMATTLSAMDGRGLLTRTADPTDGRRIQIALSEPGQELFADRRRASEEWLARALQERCTEEERQTVLAALAVLDRLVGV</sequence>